<evidence type="ECO:0008006" key="3">
    <source>
        <dbReference type="Google" id="ProtNLM"/>
    </source>
</evidence>
<dbReference type="SUPFAM" id="SSF53756">
    <property type="entry name" value="UDP-Glycosyltransferase/glycogen phosphorylase"/>
    <property type="match status" value="1"/>
</dbReference>
<dbReference type="SUPFAM" id="SSF48452">
    <property type="entry name" value="TPR-like"/>
    <property type="match status" value="1"/>
</dbReference>
<dbReference type="EMBL" id="QBML01000011">
    <property type="protein sequence ID" value="PZO41451.1"/>
    <property type="molecule type" value="Genomic_DNA"/>
</dbReference>
<dbReference type="Gene3D" id="1.25.40.10">
    <property type="entry name" value="Tetratricopeptide repeat domain"/>
    <property type="match status" value="1"/>
</dbReference>
<comment type="caution">
    <text evidence="1">The sequence shown here is derived from an EMBL/GenBank/DDBJ whole genome shotgun (WGS) entry which is preliminary data.</text>
</comment>
<gene>
    <name evidence="1" type="ORF">DCF19_09615</name>
</gene>
<reference evidence="1 2" key="2">
    <citation type="submission" date="2018-06" db="EMBL/GenBank/DDBJ databases">
        <title>Metagenomic assembly of (sub)arctic Cyanobacteria and their associated microbiome from non-axenic cultures.</title>
        <authorList>
            <person name="Baurain D."/>
        </authorList>
    </citation>
    <scope>NUCLEOTIDE SEQUENCE [LARGE SCALE GENOMIC DNA]</scope>
    <source>
        <strain evidence="1">ULC066bin1</strain>
    </source>
</reference>
<organism evidence="1 2">
    <name type="scientific">Pseudanabaena frigida</name>
    <dbReference type="NCBI Taxonomy" id="945775"/>
    <lineage>
        <taxon>Bacteria</taxon>
        <taxon>Bacillati</taxon>
        <taxon>Cyanobacteriota</taxon>
        <taxon>Cyanophyceae</taxon>
        <taxon>Pseudanabaenales</taxon>
        <taxon>Pseudanabaenaceae</taxon>
        <taxon>Pseudanabaena</taxon>
    </lineage>
</organism>
<protein>
    <recommendedName>
        <fullName evidence="3">Glycosyltransferase</fullName>
    </recommendedName>
</protein>
<reference evidence="1 2" key="1">
    <citation type="submission" date="2018-04" db="EMBL/GenBank/DDBJ databases">
        <authorList>
            <person name="Go L.Y."/>
            <person name="Mitchell J.A."/>
        </authorList>
    </citation>
    <scope>NUCLEOTIDE SEQUENCE [LARGE SCALE GENOMIC DNA]</scope>
    <source>
        <strain evidence="1">ULC066bin1</strain>
    </source>
</reference>
<dbReference type="AlphaFoldDB" id="A0A2W4Y1P2"/>
<evidence type="ECO:0000313" key="2">
    <source>
        <dbReference type="Proteomes" id="UP000249467"/>
    </source>
</evidence>
<name>A0A2W4Y1P2_9CYAN</name>
<dbReference type="Proteomes" id="UP000249467">
    <property type="component" value="Unassembled WGS sequence"/>
</dbReference>
<proteinExistence type="predicted"/>
<accession>A0A2W4Y1P2</accession>
<sequence>MFNPQNSTAELFQAGNYAAVARSGSDREWQTYAAWGLIGKASEAIAGLSRFSHLPEAVFYLAVTHWIDGNEEQAATMLEKISTPHAQNLLALIRQPQILVLAQLPWTRSGGSDLLTAIDQDQKFKVKNISFHPEDLPNRPYADIHQFYDPSHPPSFYINKMVEWHFIPPNLQELPCPIFGQTGDYDLHIQTVYPWLQLFDEILVTDPSEWQDVQKLVKVPVSTFPKSFGISDVLPPIPQKSRNIDLSLSGTVTHPYHPDKAQLLHQIINIPNLNCKIINGFVSEQDYYQNLANTKVSFTYIRHSEAMPTRGLEALSMGCGLVVQKNSVLTLFAGESEGVLTYELEADNLAIAIQRIVREWPEFEIRARKGAEIIRKEFVCSRVASQSLRFLTFLAAKPRGQRQLQPLEQLVQKRTILQKGWLPNYDLNHSQVLKCIGISNQEVLQSQLNSGNLSSHLFIDLARESILYNYHRALYNLIPVQEWFAGVIKIYQTGLEKFPKSLVLRFNYIRAVLHFGQPSEVSEVLELALEILKEDRDRWQVDVMEDVFPWDFCDRFFNYRSYFDLVTEHLTTGKSVEFDLQRLILASLSYYYGFYAPYQGYYSLSLDYFRQATTLDPEFPYYKFDYAKQLIERNLLNDNTEAGRILIELASESILFIESWMLLEFLKAHQCFSDPQLEKLARKINPIKRQIQLLESIPSLPLKPSLDQVSANIEPDSFKTQLTQLKLYQQKKLQELEKLHDKILWMQTSKFWKLGLVLDPRQRQINLAVKDKEFYNRFSSEDDINQLQTIVQTIEKTQAWQIRLAWLELKKQVIKANISRD</sequence>
<evidence type="ECO:0000313" key="1">
    <source>
        <dbReference type="EMBL" id="PZO41451.1"/>
    </source>
</evidence>
<dbReference type="InterPro" id="IPR011990">
    <property type="entry name" value="TPR-like_helical_dom_sf"/>
</dbReference>
<dbReference type="Gene3D" id="3.40.50.2000">
    <property type="entry name" value="Glycogen Phosphorylase B"/>
    <property type="match status" value="1"/>
</dbReference>